<dbReference type="Proteomes" id="UP001551584">
    <property type="component" value="Unassembled WGS sequence"/>
</dbReference>
<dbReference type="InterPro" id="IPR012347">
    <property type="entry name" value="Ferritin-like"/>
</dbReference>
<feature type="region of interest" description="Disordered" evidence="1">
    <location>
        <begin position="35"/>
        <end position="129"/>
    </location>
</feature>
<reference evidence="2 3" key="1">
    <citation type="submission" date="2024-06" db="EMBL/GenBank/DDBJ databases">
        <title>The Natural Products Discovery Center: Release of the First 8490 Sequenced Strains for Exploring Actinobacteria Biosynthetic Diversity.</title>
        <authorList>
            <person name="Kalkreuter E."/>
            <person name="Kautsar S.A."/>
            <person name="Yang D."/>
            <person name="Bader C.D."/>
            <person name="Teijaro C.N."/>
            <person name="Fluegel L."/>
            <person name="Davis C.M."/>
            <person name="Simpson J.R."/>
            <person name="Lauterbach L."/>
            <person name="Steele A.D."/>
            <person name="Gui C."/>
            <person name="Meng S."/>
            <person name="Li G."/>
            <person name="Viehrig K."/>
            <person name="Ye F."/>
            <person name="Su P."/>
            <person name="Kiefer A.F."/>
            <person name="Nichols A."/>
            <person name="Cepeda A.J."/>
            <person name="Yan W."/>
            <person name="Fan B."/>
            <person name="Jiang Y."/>
            <person name="Adhikari A."/>
            <person name="Zheng C.-J."/>
            <person name="Schuster L."/>
            <person name="Cowan T.M."/>
            <person name="Smanski M.J."/>
            <person name="Chevrette M.G."/>
            <person name="De Carvalho L.P.S."/>
            <person name="Shen B."/>
        </authorList>
    </citation>
    <scope>NUCLEOTIDE SEQUENCE [LARGE SCALE GENOMIC DNA]</scope>
    <source>
        <strain evidence="2 3">NPDC048117</strain>
    </source>
</reference>
<keyword evidence="3" id="KW-1185">Reference proteome</keyword>
<evidence type="ECO:0000256" key="1">
    <source>
        <dbReference type="SAM" id="MobiDB-lite"/>
    </source>
</evidence>
<protein>
    <recommendedName>
        <fullName evidence="4">DUF305 domain-containing protein</fullName>
    </recommendedName>
</protein>
<gene>
    <name evidence="2" type="ORF">AB0D95_17615</name>
</gene>
<feature type="region of interest" description="Disordered" evidence="1">
    <location>
        <begin position="1"/>
        <end position="21"/>
    </location>
</feature>
<comment type="caution">
    <text evidence="2">The sequence shown here is derived from an EMBL/GenBank/DDBJ whole genome shotgun (WGS) entry which is preliminary data.</text>
</comment>
<dbReference type="Gene3D" id="1.20.1260.10">
    <property type="match status" value="1"/>
</dbReference>
<feature type="compositionally biased region" description="Low complexity" evidence="1">
    <location>
        <begin position="103"/>
        <end position="120"/>
    </location>
</feature>
<name>A0ABV3ES55_9ACTN</name>
<proteinExistence type="predicted"/>
<evidence type="ECO:0000313" key="3">
    <source>
        <dbReference type="Proteomes" id="UP001551584"/>
    </source>
</evidence>
<evidence type="ECO:0008006" key="4">
    <source>
        <dbReference type="Google" id="ProtNLM"/>
    </source>
</evidence>
<accession>A0ABV3ES55</accession>
<evidence type="ECO:0000313" key="2">
    <source>
        <dbReference type="EMBL" id="MEU9579053.1"/>
    </source>
</evidence>
<dbReference type="EMBL" id="JBEZNA010000039">
    <property type="protein sequence ID" value="MEU9579053.1"/>
    <property type="molecule type" value="Genomic_DNA"/>
</dbReference>
<dbReference type="RefSeq" id="WP_359273682.1">
    <property type="nucleotide sequence ID" value="NZ_JBEZNA010000039.1"/>
</dbReference>
<sequence length="129" mass="14012">MARTEAAEGSHAPARRMADGIIASRTAEIERMEKLLDGSRPPRLPVVPRGAGALRRARPTGRSGAPGSRFRNTPRGYMVQVCGESRPVPPDSRPTVMGERSWTTARTTPVTRTGTTTVRLGRGRRGPWP</sequence>
<organism evidence="2 3">
    <name type="scientific">Streptomyces chilikensis</name>
    <dbReference type="NCBI Taxonomy" id="1194079"/>
    <lineage>
        <taxon>Bacteria</taxon>
        <taxon>Bacillati</taxon>
        <taxon>Actinomycetota</taxon>
        <taxon>Actinomycetes</taxon>
        <taxon>Kitasatosporales</taxon>
        <taxon>Streptomycetaceae</taxon>
        <taxon>Streptomyces</taxon>
    </lineage>
</organism>